<feature type="transmembrane region" description="Helical" evidence="1">
    <location>
        <begin position="20"/>
        <end position="37"/>
    </location>
</feature>
<evidence type="ECO:0000313" key="2">
    <source>
        <dbReference type="EMBL" id="ETW42395.1"/>
    </source>
</evidence>
<name>W4IH12_PLAFA</name>
<dbReference type="EMBL" id="KI926050">
    <property type="protein sequence ID" value="ETW42395.1"/>
    <property type="molecule type" value="Genomic_DNA"/>
</dbReference>
<protein>
    <submittedName>
        <fullName evidence="2">Uncharacterized protein</fullName>
    </submittedName>
</protein>
<reference evidence="2 3" key="2">
    <citation type="submission" date="2013-02" db="EMBL/GenBank/DDBJ databases">
        <title>The Genome Sequence of Plasmodium falciparum NF135/5.C10.</title>
        <authorList>
            <consortium name="The Broad Institute Genome Sequencing Platform"/>
            <consortium name="The Broad Institute Genome Sequencing Center for Infectious Disease"/>
            <person name="Neafsey D."/>
            <person name="Cheeseman I."/>
            <person name="Volkman S."/>
            <person name="Adams J."/>
            <person name="Walker B."/>
            <person name="Young S.K."/>
            <person name="Zeng Q."/>
            <person name="Gargeya S."/>
            <person name="Fitzgerald M."/>
            <person name="Haas B."/>
            <person name="Abouelleil A."/>
            <person name="Alvarado L."/>
            <person name="Arachchi H.M."/>
            <person name="Berlin A.M."/>
            <person name="Chapman S.B."/>
            <person name="Dewar J."/>
            <person name="Goldberg J."/>
            <person name="Griggs A."/>
            <person name="Gujja S."/>
            <person name="Hansen M."/>
            <person name="Howarth C."/>
            <person name="Imamovic A."/>
            <person name="Larimer J."/>
            <person name="McCowan C."/>
            <person name="Murphy C."/>
            <person name="Neiman D."/>
            <person name="Pearson M."/>
            <person name="Priest M."/>
            <person name="Roberts A."/>
            <person name="Saif S."/>
            <person name="Shea T."/>
            <person name="Sisk P."/>
            <person name="Sykes S."/>
            <person name="Wortman J."/>
            <person name="Nusbaum C."/>
            <person name="Birren B."/>
        </authorList>
    </citation>
    <scope>NUCLEOTIDE SEQUENCE [LARGE SCALE GENOMIC DNA]</scope>
    <source>
        <strain evidence="2 3">NF135/5.C10</strain>
    </source>
</reference>
<dbReference type="AlphaFoldDB" id="W4IH12"/>
<reference evidence="2 3" key="1">
    <citation type="submission" date="2013-02" db="EMBL/GenBank/DDBJ databases">
        <title>The Genome Annotation of Plasmodium falciparum NF135/5.C10.</title>
        <authorList>
            <consortium name="The Broad Institute Genome Sequencing Platform"/>
            <consortium name="The Broad Institute Genome Sequencing Center for Infectious Disease"/>
            <person name="Neafsey D."/>
            <person name="Hoffman S."/>
            <person name="Volkman S."/>
            <person name="Rosenthal P."/>
            <person name="Walker B."/>
            <person name="Young S.K."/>
            <person name="Zeng Q."/>
            <person name="Gargeya S."/>
            <person name="Fitzgerald M."/>
            <person name="Haas B."/>
            <person name="Abouelleil A."/>
            <person name="Allen A.W."/>
            <person name="Alvarado L."/>
            <person name="Arachchi H.M."/>
            <person name="Berlin A.M."/>
            <person name="Chapman S.B."/>
            <person name="Gainer-Dewar J."/>
            <person name="Goldberg J."/>
            <person name="Griggs A."/>
            <person name="Gujja S."/>
            <person name="Hansen M."/>
            <person name="Howarth C."/>
            <person name="Imamovic A."/>
            <person name="Ireland A."/>
            <person name="Larimer J."/>
            <person name="McCowan C."/>
            <person name="Murphy C."/>
            <person name="Pearson M."/>
            <person name="Poon T.W."/>
            <person name="Priest M."/>
            <person name="Roberts A."/>
            <person name="Saif S."/>
            <person name="Shea T."/>
            <person name="Sisk P."/>
            <person name="Sykes S."/>
            <person name="Wortman J."/>
            <person name="Nusbaum C."/>
            <person name="Birren B."/>
        </authorList>
    </citation>
    <scope>NUCLEOTIDE SEQUENCE [LARGE SCALE GENOMIC DNA]</scope>
    <source>
        <strain evidence="2 3">NF135/5.C10</strain>
    </source>
</reference>
<proteinExistence type="predicted"/>
<evidence type="ECO:0000313" key="3">
    <source>
        <dbReference type="Proteomes" id="UP000019114"/>
    </source>
</evidence>
<accession>W4IH12</accession>
<keyword evidence="1" id="KW-0812">Transmembrane</keyword>
<gene>
    <name evidence="2" type="ORF">PFNF135_03251</name>
</gene>
<sequence length="60" mass="7462">MSHFIFIEIYNMLNICIKYIFYNCNIYYVVIITYYHYCVRYVLDLLEISSFDVYIFNFIA</sequence>
<dbReference type="Proteomes" id="UP000019114">
    <property type="component" value="Unassembled WGS sequence"/>
</dbReference>
<keyword evidence="1" id="KW-0472">Membrane</keyword>
<organism evidence="2 3">
    <name type="scientific">Plasmodium falciparum NF135/5.C10</name>
    <dbReference type="NCBI Taxonomy" id="1036726"/>
    <lineage>
        <taxon>Eukaryota</taxon>
        <taxon>Sar</taxon>
        <taxon>Alveolata</taxon>
        <taxon>Apicomplexa</taxon>
        <taxon>Aconoidasida</taxon>
        <taxon>Haemosporida</taxon>
        <taxon>Plasmodiidae</taxon>
        <taxon>Plasmodium</taxon>
        <taxon>Plasmodium (Laverania)</taxon>
    </lineage>
</organism>
<evidence type="ECO:0000256" key="1">
    <source>
        <dbReference type="SAM" id="Phobius"/>
    </source>
</evidence>
<keyword evidence="1" id="KW-1133">Transmembrane helix</keyword>